<evidence type="ECO:0000256" key="1">
    <source>
        <dbReference type="SAM" id="Phobius"/>
    </source>
</evidence>
<feature type="transmembrane region" description="Helical" evidence="1">
    <location>
        <begin position="62"/>
        <end position="84"/>
    </location>
</feature>
<dbReference type="Proteomes" id="UP000091820">
    <property type="component" value="Unassembled WGS sequence"/>
</dbReference>
<keyword evidence="1" id="KW-1133">Transmembrane helix</keyword>
<reference evidence="3" key="1">
    <citation type="submission" date="2014-03" db="EMBL/GenBank/DDBJ databases">
        <authorList>
            <person name="Aksoy S."/>
            <person name="Warren W."/>
            <person name="Wilson R.K."/>
        </authorList>
    </citation>
    <scope>NUCLEOTIDE SEQUENCE [LARGE SCALE GENOMIC DNA]</scope>
    <source>
        <strain evidence="3">IAEA</strain>
    </source>
</reference>
<feature type="transmembrane region" description="Helical" evidence="1">
    <location>
        <begin position="37"/>
        <end position="56"/>
    </location>
</feature>
<name>A0A1A9W671_9MUSC</name>
<organism evidence="2 3">
    <name type="scientific">Glossina brevipalpis</name>
    <dbReference type="NCBI Taxonomy" id="37001"/>
    <lineage>
        <taxon>Eukaryota</taxon>
        <taxon>Metazoa</taxon>
        <taxon>Ecdysozoa</taxon>
        <taxon>Arthropoda</taxon>
        <taxon>Hexapoda</taxon>
        <taxon>Insecta</taxon>
        <taxon>Pterygota</taxon>
        <taxon>Neoptera</taxon>
        <taxon>Endopterygota</taxon>
        <taxon>Diptera</taxon>
        <taxon>Brachycera</taxon>
        <taxon>Muscomorpha</taxon>
        <taxon>Hippoboscoidea</taxon>
        <taxon>Glossinidae</taxon>
        <taxon>Glossina</taxon>
    </lineage>
</organism>
<reference evidence="2" key="2">
    <citation type="submission" date="2020-05" db="UniProtKB">
        <authorList>
            <consortium name="EnsemblMetazoa"/>
        </authorList>
    </citation>
    <scope>IDENTIFICATION</scope>
    <source>
        <strain evidence="2">IAEA</strain>
    </source>
</reference>
<proteinExistence type="predicted"/>
<dbReference type="VEuPathDB" id="VectorBase:GBRI007670"/>
<dbReference type="EnsemblMetazoa" id="GBRI007670-RA">
    <property type="protein sequence ID" value="GBRI007670-PA"/>
    <property type="gene ID" value="GBRI007670"/>
</dbReference>
<dbReference type="AlphaFoldDB" id="A0A1A9W671"/>
<keyword evidence="1" id="KW-0472">Membrane</keyword>
<sequence>MMTFCVSLETVFFGIFCGVFNALALVVIIIVVVVVVVAVIVVVVVVVIVVFVDFALDDPVSIAGVIVFVVGIIFATAALSRLFLRPPKSIYFNIEFLLRQLYNQTQVYSLKNILPKK</sequence>
<keyword evidence="1" id="KW-0812">Transmembrane</keyword>
<accession>A0A1A9W671</accession>
<feature type="transmembrane region" description="Helical" evidence="1">
    <location>
        <begin position="12"/>
        <end position="32"/>
    </location>
</feature>
<evidence type="ECO:0000313" key="2">
    <source>
        <dbReference type="EnsemblMetazoa" id="GBRI007670-PA"/>
    </source>
</evidence>
<protein>
    <submittedName>
        <fullName evidence="2">Uncharacterized protein</fullName>
    </submittedName>
</protein>
<evidence type="ECO:0000313" key="3">
    <source>
        <dbReference type="Proteomes" id="UP000091820"/>
    </source>
</evidence>
<keyword evidence="3" id="KW-1185">Reference proteome</keyword>